<dbReference type="PANTHER" id="PTHR24136">
    <property type="entry name" value="SOWAH (DROSOPHILA) HOMOLOG"/>
    <property type="match status" value="1"/>
</dbReference>
<feature type="repeat" description="ANK" evidence="3">
    <location>
        <begin position="209"/>
        <end position="241"/>
    </location>
</feature>
<reference evidence="5 6" key="1">
    <citation type="submission" date="2017-09" db="EMBL/GenBank/DDBJ databases">
        <title>Complete genome sequence of Verrucomicrobial strain HZ-65, isolated from freshwater.</title>
        <authorList>
            <person name="Choi A."/>
        </authorList>
    </citation>
    <scope>NUCLEOTIDE SEQUENCE [LARGE SCALE GENOMIC DNA]</scope>
    <source>
        <strain evidence="5 6">HZ-65</strain>
    </source>
</reference>
<dbReference type="GO" id="GO:0016567">
    <property type="term" value="P:protein ubiquitination"/>
    <property type="evidence" value="ECO:0007669"/>
    <property type="project" value="TreeGrafter"/>
</dbReference>
<proteinExistence type="predicted"/>
<gene>
    <name evidence="5" type="ORF">CMV30_07985</name>
</gene>
<dbReference type="PROSITE" id="PS50297">
    <property type="entry name" value="ANK_REP_REGION"/>
    <property type="match status" value="3"/>
</dbReference>
<protein>
    <submittedName>
        <fullName evidence="5">Uncharacterized protein</fullName>
    </submittedName>
</protein>
<accession>A0A290QJ30</accession>
<feature type="chain" id="PRO_5012674038" evidence="4">
    <location>
        <begin position="26"/>
        <end position="393"/>
    </location>
</feature>
<keyword evidence="1" id="KW-0677">Repeat</keyword>
<dbReference type="KEGG" id="vbh:CMV30_07985"/>
<dbReference type="OrthoDB" id="189120at2"/>
<dbReference type="GO" id="GO:0045732">
    <property type="term" value="P:positive regulation of protein catabolic process"/>
    <property type="evidence" value="ECO:0007669"/>
    <property type="project" value="TreeGrafter"/>
</dbReference>
<sequence length="393" mass="42248">MDSRSSKARLLGLAGLLLLTHPAAGAPEISPPVSRVLFDQFRQAIQRRDNQALMALCASGADPGVMDAAGHTPLHEAMDQVQVDASALALVETLLRHGAKFPADALATALANGAGSCNLDLVRLVIARAETLDLTLRDTSGGTFAHRAAGSPKTLFLLEWLEAHGADLCAVDADGTTIFAEAASAVGGNIPALEWLRARGHATMQPTAYGSTPLHLAAGDPRPAVLAWLIAAGADLDARDVLNRRPLDVAIDTHRFAFRTEEQKRELVTLLGGTEADIARGRFHDHPLHVAGRAGDLRAIKRLLKAGGDANARDESGDTLLRTAIDRVSRLPFTLEEHRFGEKLLPLLFEYGADATLRMGDGMNCTYEEHARQLGVSEELERARRRYKPRAKS</sequence>
<dbReference type="InterPro" id="IPR036770">
    <property type="entry name" value="Ankyrin_rpt-contain_sf"/>
</dbReference>
<evidence type="ECO:0000256" key="1">
    <source>
        <dbReference type="ARBA" id="ARBA00022737"/>
    </source>
</evidence>
<dbReference type="InterPro" id="IPR051573">
    <property type="entry name" value="Ankyrin-SOCS_box_domain"/>
</dbReference>
<dbReference type="Pfam" id="PF00023">
    <property type="entry name" value="Ank"/>
    <property type="match status" value="2"/>
</dbReference>
<dbReference type="Gene3D" id="1.25.40.20">
    <property type="entry name" value="Ankyrin repeat-containing domain"/>
    <property type="match status" value="1"/>
</dbReference>
<evidence type="ECO:0000256" key="2">
    <source>
        <dbReference type="ARBA" id="ARBA00023043"/>
    </source>
</evidence>
<organism evidence="5 6">
    <name type="scientific">Nibricoccus aquaticus</name>
    <dbReference type="NCBI Taxonomy" id="2576891"/>
    <lineage>
        <taxon>Bacteria</taxon>
        <taxon>Pseudomonadati</taxon>
        <taxon>Verrucomicrobiota</taxon>
        <taxon>Opitutia</taxon>
        <taxon>Opitutales</taxon>
        <taxon>Opitutaceae</taxon>
        <taxon>Nibricoccus</taxon>
    </lineage>
</organism>
<feature type="repeat" description="ANK" evidence="3">
    <location>
        <begin position="287"/>
        <end position="315"/>
    </location>
</feature>
<dbReference type="InterPro" id="IPR002110">
    <property type="entry name" value="Ankyrin_rpt"/>
</dbReference>
<dbReference type="Proteomes" id="UP000217265">
    <property type="component" value="Chromosome"/>
</dbReference>
<keyword evidence="2 3" id="KW-0040">ANK repeat</keyword>
<dbReference type="EMBL" id="CP023344">
    <property type="protein sequence ID" value="ATC63892.1"/>
    <property type="molecule type" value="Genomic_DNA"/>
</dbReference>
<evidence type="ECO:0000313" key="5">
    <source>
        <dbReference type="EMBL" id="ATC63892.1"/>
    </source>
</evidence>
<dbReference type="AlphaFoldDB" id="A0A290QJ30"/>
<feature type="repeat" description="ANK" evidence="3">
    <location>
        <begin position="69"/>
        <end position="99"/>
    </location>
</feature>
<dbReference type="SMART" id="SM00248">
    <property type="entry name" value="ANK"/>
    <property type="match status" value="3"/>
</dbReference>
<keyword evidence="6" id="KW-1185">Reference proteome</keyword>
<evidence type="ECO:0000313" key="6">
    <source>
        <dbReference type="Proteomes" id="UP000217265"/>
    </source>
</evidence>
<evidence type="ECO:0000256" key="4">
    <source>
        <dbReference type="SAM" id="SignalP"/>
    </source>
</evidence>
<name>A0A290QJ30_9BACT</name>
<evidence type="ECO:0000256" key="3">
    <source>
        <dbReference type="PROSITE-ProRule" id="PRU00023"/>
    </source>
</evidence>
<dbReference type="PROSITE" id="PS50088">
    <property type="entry name" value="ANK_REPEAT"/>
    <property type="match status" value="3"/>
</dbReference>
<feature type="signal peptide" evidence="4">
    <location>
        <begin position="1"/>
        <end position="25"/>
    </location>
</feature>
<dbReference type="SUPFAM" id="SSF48403">
    <property type="entry name" value="Ankyrin repeat"/>
    <property type="match status" value="2"/>
</dbReference>
<keyword evidence="4" id="KW-0732">Signal</keyword>
<dbReference type="PANTHER" id="PTHR24136:SF15">
    <property type="entry name" value="ANK_REP_REGION DOMAIN-CONTAINING PROTEIN"/>
    <property type="match status" value="1"/>
</dbReference>